<dbReference type="InterPro" id="IPR036188">
    <property type="entry name" value="FAD/NAD-bd_sf"/>
</dbReference>
<dbReference type="Gene3D" id="3.30.70.1990">
    <property type="match status" value="1"/>
</dbReference>
<dbReference type="InterPro" id="IPR002937">
    <property type="entry name" value="Amino_oxidase"/>
</dbReference>
<dbReference type="Gene3D" id="3.50.50.60">
    <property type="entry name" value="FAD/NAD(P)-binding domain"/>
    <property type="match status" value="1"/>
</dbReference>
<reference evidence="3 4" key="1">
    <citation type="submission" date="2019-11" db="EMBL/GenBank/DDBJ databases">
        <authorList>
            <person name="Zhang J."/>
            <person name="Sun C."/>
        </authorList>
    </citation>
    <scope>NUCLEOTIDE SEQUENCE [LARGE SCALE GENOMIC DNA]</scope>
    <source>
        <strain evidence="4">sp2</strain>
    </source>
</reference>
<feature type="region of interest" description="Disordered" evidence="1">
    <location>
        <begin position="431"/>
        <end position="452"/>
    </location>
</feature>
<dbReference type="GO" id="GO:0016491">
    <property type="term" value="F:oxidoreductase activity"/>
    <property type="evidence" value="ECO:0007669"/>
    <property type="project" value="InterPro"/>
</dbReference>
<dbReference type="EMBL" id="CP046415">
    <property type="protein sequence ID" value="QGT77661.1"/>
    <property type="molecule type" value="Genomic_DNA"/>
</dbReference>
<dbReference type="AlphaFoldDB" id="A0A6I6D2V4"/>
<organism evidence="3 4">
    <name type="scientific">Guyparkeria halophila</name>
    <dbReference type="NCBI Taxonomy" id="47960"/>
    <lineage>
        <taxon>Bacteria</taxon>
        <taxon>Pseudomonadati</taxon>
        <taxon>Pseudomonadota</taxon>
        <taxon>Gammaproteobacteria</taxon>
        <taxon>Chromatiales</taxon>
        <taxon>Thioalkalibacteraceae</taxon>
        <taxon>Guyparkeria</taxon>
    </lineage>
</organism>
<dbReference type="KEGG" id="ghl:GM160_01460"/>
<accession>A0A6I6D2V4</accession>
<dbReference type="RefSeq" id="WP_156227589.1">
    <property type="nucleotide sequence ID" value="NZ_CP046415.1"/>
</dbReference>
<gene>
    <name evidence="3" type="ORF">GM160_01460</name>
</gene>
<dbReference type="Gene3D" id="1.10.405.20">
    <property type="match status" value="1"/>
</dbReference>
<proteinExistence type="predicted"/>
<name>A0A6I6D2V4_9GAMM</name>
<dbReference type="SUPFAM" id="SSF51905">
    <property type="entry name" value="FAD/NAD(P)-binding domain"/>
    <property type="match status" value="1"/>
</dbReference>
<evidence type="ECO:0000259" key="2">
    <source>
        <dbReference type="Pfam" id="PF01593"/>
    </source>
</evidence>
<dbReference type="InterPro" id="IPR050464">
    <property type="entry name" value="Zeta_carotene_desat/Oxidored"/>
</dbReference>
<feature type="compositionally biased region" description="Low complexity" evidence="1">
    <location>
        <begin position="433"/>
        <end position="452"/>
    </location>
</feature>
<evidence type="ECO:0000256" key="1">
    <source>
        <dbReference type="SAM" id="MobiDB-lite"/>
    </source>
</evidence>
<dbReference type="Proteomes" id="UP000427716">
    <property type="component" value="Chromosome"/>
</dbReference>
<dbReference type="Pfam" id="PF01593">
    <property type="entry name" value="Amino_oxidase"/>
    <property type="match status" value="1"/>
</dbReference>
<feature type="domain" description="Amine oxidase" evidence="2">
    <location>
        <begin position="24"/>
        <end position="423"/>
    </location>
</feature>
<sequence>MTQTSPFVPPTAQPLDIAVIGSGIAGLGSAWLLGQRHRVTLFEQNDYIGGHTHTHLVDDGRGGGVAVDSGFIVCNRPNYPHLFGLLESLEIATQPTDMSFGMSMDAGRLEYSGDNLDTLFAQRANLLRPSFLRMVSEILRFNRLGKAALGDDSLGTRTLGQFLEHHRFSPRLAEDYLLPMAAAIWSCPTRQMRAFPARSFLQFFDNHGLMNVADRPQWETVVGGSRRYVERMLAERRFEALTAHPVTRVERDETGVTLPEHGRRFDAVVMAGHADQTLAALDRADSAETGVLGAFRFQENRAFLHRDIALMPTRRKVWSSWNYLGRRDADGERAVAVTYWMNRLQRLESAHDWLVTLNPFEPPRESLIEREITYHHPVFDARAVAAQAELPALQGHRRTFYAGAWTGYGFHEDGLASAVAVARQFGVPIPWEDTTSTASSGDPSSSPGTEAA</sequence>
<evidence type="ECO:0000313" key="3">
    <source>
        <dbReference type="EMBL" id="QGT77661.1"/>
    </source>
</evidence>
<evidence type="ECO:0000313" key="4">
    <source>
        <dbReference type="Proteomes" id="UP000427716"/>
    </source>
</evidence>
<dbReference type="FunFam" id="1.10.405.20:FF:000001">
    <property type="entry name" value="Amine oxidase"/>
    <property type="match status" value="1"/>
</dbReference>
<dbReference type="PANTHER" id="PTHR42923">
    <property type="entry name" value="PROTOPORPHYRINOGEN OXIDASE"/>
    <property type="match status" value="1"/>
</dbReference>
<protein>
    <submittedName>
        <fullName evidence="3">FAD-dependent oxidoreductase</fullName>
    </submittedName>
</protein>
<dbReference type="PANTHER" id="PTHR42923:SF17">
    <property type="entry name" value="AMINE OXIDASE DOMAIN-CONTAINING PROTEIN"/>
    <property type="match status" value="1"/>
</dbReference>
<keyword evidence="4" id="KW-1185">Reference proteome</keyword>